<dbReference type="InterPro" id="IPR036249">
    <property type="entry name" value="Thioredoxin-like_sf"/>
</dbReference>
<sequence length="149" mass="15916">MTLSKIKQASLIALLGFSALLHAAPQTIDVYRDPNCGCCTKWMAYLKENGFTVNDHPEDNMSAVKKKLGVPEKLGSCHTGVINGKFVEGHVPVSEIRELVAQKDLIGVAAPGMPMGSPGMESGNRRSAHQIIGLTASGEERVVADYPAQ</sequence>
<dbReference type="Pfam" id="PF04214">
    <property type="entry name" value="DUF411"/>
    <property type="match status" value="1"/>
</dbReference>
<dbReference type="EMBL" id="CP081201">
    <property type="protein sequence ID" value="UXZ99135.1"/>
    <property type="molecule type" value="Genomic_DNA"/>
</dbReference>
<dbReference type="RefSeq" id="WP_263272248.1">
    <property type="nucleotide sequence ID" value="NZ_CP081201.1"/>
</dbReference>
<dbReference type="SUPFAM" id="SSF52833">
    <property type="entry name" value="Thioredoxin-like"/>
    <property type="match status" value="1"/>
</dbReference>
<organism evidence="2 3">
    <name type="scientific">Pseudomonas phytophila</name>
    <dbReference type="NCBI Taxonomy" id="2867264"/>
    <lineage>
        <taxon>Bacteria</taxon>
        <taxon>Pseudomonadati</taxon>
        <taxon>Pseudomonadota</taxon>
        <taxon>Gammaproteobacteria</taxon>
        <taxon>Pseudomonadales</taxon>
        <taxon>Pseudomonadaceae</taxon>
        <taxon>Pseudomonas</taxon>
    </lineage>
</organism>
<reference evidence="2" key="1">
    <citation type="submission" date="2021-08" db="EMBL/GenBank/DDBJ databases">
        <title>Complete genome sequence of Pseudomonas phytophila.</title>
        <authorList>
            <person name="Weir B.S."/>
            <person name="Templeton M.D."/>
            <person name="Arshed S."/>
            <person name="Andersen M.T."/>
            <person name="Jayaraman J."/>
        </authorList>
    </citation>
    <scope>NUCLEOTIDE SEQUENCE</scope>
    <source>
        <strain evidence="2">ICMP 23753</strain>
    </source>
</reference>
<protein>
    <submittedName>
        <fullName evidence="2">DUF411 domain-containing protein</fullName>
    </submittedName>
</protein>
<evidence type="ECO:0000256" key="1">
    <source>
        <dbReference type="SAM" id="SignalP"/>
    </source>
</evidence>
<accession>A0ABY6FME5</accession>
<keyword evidence="1" id="KW-0732">Signal</keyword>
<feature type="signal peptide" evidence="1">
    <location>
        <begin position="1"/>
        <end position="23"/>
    </location>
</feature>
<keyword evidence="3" id="KW-1185">Reference proteome</keyword>
<proteinExistence type="predicted"/>
<gene>
    <name evidence="2" type="ORF">K3169_08680</name>
</gene>
<dbReference type="Proteomes" id="UP001063228">
    <property type="component" value="Chromosome"/>
</dbReference>
<evidence type="ECO:0000313" key="2">
    <source>
        <dbReference type="EMBL" id="UXZ99135.1"/>
    </source>
</evidence>
<feature type="chain" id="PRO_5047430094" evidence="1">
    <location>
        <begin position="24"/>
        <end position="149"/>
    </location>
</feature>
<dbReference type="InterPro" id="IPR007332">
    <property type="entry name" value="DUF411"/>
</dbReference>
<name>A0ABY6FME5_9PSED</name>
<evidence type="ECO:0000313" key="3">
    <source>
        <dbReference type="Proteomes" id="UP001063228"/>
    </source>
</evidence>